<name>A0ABQ0PPL0_9PROT</name>
<sequence>MTTSSHTKPNIPTNLFIGTFSTGVFYADKNRTAHGDYARCGAIYFSDLRIEIEPDCPNSLRQIITEHAQSIQARAGQQYQISSSGQTVTLGYGLK</sequence>
<proteinExistence type="predicted"/>
<keyword evidence="2" id="KW-1185">Reference proteome</keyword>
<organism evidence="1 2">
    <name type="scientific">Acetobacter malorum DSM 14337</name>
    <dbReference type="NCBI Taxonomy" id="1307910"/>
    <lineage>
        <taxon>Bacteria</taxon>
        <taxon>Pseudomonadati</taxon>
        <taxon>Pseudomonadota</taxon>
        <taxon>Alphaproteobacteria</taxon>
        <taxon>Acetobacterales</taxon>
        <taxon>Acetobacteraceae</taxon>
        <taxon>Acetobacter</taxon>
    </lineage>
</organism>
<reference evidence="1" key="1">
    <citation type="submission" date="2013-04" db="EMBL/GenBank/DDBJ databases">
        <title>The genome sequencing project of 58 acetic acid bacteria.</title>
        <authorList>
            <person name="Okamoto-Kainuma A."/>
            <person name="Ishikawa M."/>
            <person name="Umino S."/>
            <person name="Koizumi Y."/>
            <person name="Shiwa Y."/>
            <person name="Yoshikawa H."/>
            <person name="Matsutani M."/>
            <person name="Matsushita K."/>
        </authorList>
    </citation>
    <scope>NUCLEOTIDE SEQUENCE</scope>
    <source>
        <strain evidence="1">DSM 14337</strain>
    </source>
</reference>
<evidence type="ECO:0000313" key="2">
    <source>
        <dbReference type="Proteomes" id="UP001065047"/>
    </source>
</evidence>
<accession>A0ABQ0PPL0</accession>
<gene>
    <name evidence="1" type="ORF">AA14337_0736</name>
</gene>
<protein>
    <submittedName>
        <fullName evidence="1">Uncharacterized protein</fullName>
    </submittedName>
</protein>
<dbReference type="Proteomes" id="UP001065047">
    <property type="component" value="Unassembled WGS sequence"/>
</dbReference>
<evidence type="ECO:0000313" key="1">
    <source>
        <dbReference type="EMBL" id="GBQ77169.1"/>
    </source>
</evidence>
<comment type="caution">
    <text evidence="1">The sequence shown here is derived from an EMBL/GenBank/DDBJ whole genome shotgun (WGS) entry which is preliminary data.</text>
</comment>
<dbReference type="EMBL" id="BAPF01000006">
    <property type="protein sequence ID" value="GBQ77169.1"/>
    <property type="molecule type" value="Genomic_DNA"/>
</dbReference>